<protein>
    <submittedName>
        <fullName evidence="3">Viral A-type inclusion protein repeat-containing domain protein</fullName>
    </submittedName>
</protein>
<gene>
    <name evidence="3" type="ORF">DICVIV_05817</name>
</gene>
<evidence type="ECO:0000313" key="4">
    <source>
        <dbReference type="Proteomes" id="UP000053766"/>
    </source>
</evidence>
<reference evidence="3 4" key="1">
    <citation type="submission" date="2013-11" db="EMBL/GenBank/DDBJ databases">
        <title>Draft genome of the bovine lungworm Dictyocaulus viviparus.</title>
        <authorList>
            <person name="Mitreva M."/>
        </authorList>
    </citation>
    <scope>NUCLEOTIDE SEQUENCE [LARGE SCALE GENOMIC DNA]</scope>
    <source>
        <strain evidence="3 4">HannoverDv2000</strain>
    </source>
</reference>
<dbReference type="GO" id="GO:0031267">
    <property type="term" value="F:small GTPase binding"/>
    <property type="evidence" value="ECO:0007669"/>
    <property type="project" value="TreeGrafter"/>
</dbReference>
<dbReference type="OrthoDB" id="5832686at2759"/>
<dbReference type="AlphaFoldDB" id="A0A0D8Y0H3"/>
<dbReference type="EMBL" id="KN716280">
    <property type="protein sequence ID" value="KJH48111.1"/>
    <property type="molecule type" value="Genomic_DNA"/>
</dbReference>
<dbReference type="GO" id="GO:0005794">
    <property type="term" value="C:Golgi apparatus"/>
    <property type="evidence" value="ECO:0007669"/>
    <property type="project" value="TreeGrafter"/>
</dbReference>
<organism evidence="3 4">
    <name type="scientific">Dictyocaulus viviparus</name>
    <name type="common">Bovine lungworm</name>
    <dbReference type="NCBI Taxonomy" id="29172"/>
    <lineage>
        <taxon>Eukaryota</taxon>
        <taxon>Metazoa</taxon>
        <taxon>Ecdysozoa</taxon>
        <taxon>Nematoda</taxon>
        <taxon>Chromadorea</taxon>
        <taxon>Rhabditida</taxon>
        <taxon>Rhabditina</taxon>
        <taxon>Rhabditomorpha</taxon>
        <taxon>Strongyloidea</taxon>
        <taxon>Metastrongylidae</taxon>
        <taxon>Dictyocaulus</taxon>
    </lineage>
</organism>
<reference evidence="4" key="2">
    <citation type="journal article" date="2016" name="Sci. Rep.">
        <title>Dictyocaulus viviparus genome, variome and transcriptome elucidate lungworm biology and support future intervention.</title>
        <authorList>
            <person name="McNulty S.N."/>
            <person name="Strube C."/>
            <person name="Rosa B.A."/>
            <person name="Martin J.C."/>
            <person name="Tyagi R."/>
            <person name="Choi Y.J."/>
            <person name="Wang Q."/>
            <person name="Hallsworth Pepin K."/>
            <person name="Zhang X."/>
            <person name="Ozersky P."/>
            <person name="Wilson R.K."/>
            <person name="Sternberg P.W."/>
            <person name="Gasser R.B."/>
            <person name="Mitreva M."/>
        </authorList>
    </citation>
    <scope>NUCLEOTIDE SEQUENCE [LARGE SCALE GENOMIC DNA]</scope>
    <source>
        <strain evidence="4">HannoverDv2000</strain>
    </source>
</reference>
<accession>A0A0D8Y0H3</accession>
<dbReference type="Proteomes" id="UP000053766">
    <property type="component" value="Unassembled WGS sequence"/>
</dbReference>
<evidence type="ECO:0000256" key="1">
    <source>
        <dbReference type="SAM" id="Coils"/>
    </source>
</evidence>
<evidence type="ECO:0000256" key="2">
    <source>
        <dbReference type="SAM" id="MobiDB-lite"/>
    </source>
</evidence>
<evidence type="ECO:0000313" key="3">
    <source>
        <dbReference type="EMBL" id="KJH48111.1"/>
    </source>
</evidence>
<feature type="coiled-coil region" evidence="1">
    <location>
        <begin position="537"/>
        <end position="596"/>
    </location>
</feature>
<feature type="region of interest" description="Disordered" evidence="2">
    <location>
        <begin position="181"/>
        <end position="201"/>
    </location>
</feature>
<feature type="coiled-coil region" evidence="1">
    <location>
        <begin position="679"/>
        <end position="871"/>
    </location>
</feature>
<name>A0A0D8Y0H3_DICVI</name>
<keyword evidence="1" id="KW-0175">Coiled coil</keyword>
<sequence>MLPIAKLLDIESSSPACLSNSSSAVHVRTPQHLHALRTLFCVLLYLNFIIELYSTMSVMNVDIETLRKDLRERVSEVDALKKKLQKAEKERQQWETQKRQLESKLPVDVQLLMAQKRELTMQLDREQNEKHELFLQINSMIAQLAEIRPPDEIEKLQSRNIELQRRVEELEISSAKESSRFETELQRTRHESEVEKHQMDREKRKMQEEIEEMKKALHMKAAALQSLMMATQDSARVDHLMREKNSLEKSLVESEAALVVSKRELQIKNEEIAKLQRLVLLISEENVSLSKKVDEFKKKLNDVEKNLQSEIEKKESLMKSCEKLLTDGKEAEEKLREWRSQHEEDENVISELRGEVEKLKNAASQKQNTIIDEHEQKLQRAVELESAYELKLMALQSHLDASQNELASTKEKLNDLERELSDLRSEKKKLESKASVADEFSTLMTSLSVLRAENSQFQEEIRALHTEMYELKRELERSVELCEEWKGRTESAEKEIEIMERQINTDRENIIALSSLSEHHTTLHLPCGNGNEASTDNSSLEEETRVLRAEIDEIKNKQKVCEEESMRKLHELTERCEALQKEANTSRSRYEELEALICWHTLLLEKHNRYCESTAKEKKELLEISEEQCERLGILQEEVEEYKKKLDAAEHLTFEKEYNEMKYSLQNLQEFVRDSLGDIQDSEDLAVRIKKKFDDLEREHVNKLDELAVSHKVDQQRLEKRIEDMEAVRLEQVKELERQKHETAKLYQEKLNLAEKKLAETEESHRLECERLESSLKDMFSPRIEELKKAKSELEEDAKKQMEKLMGKIADLESRLNQASKNNTEMVANMRNMSALLETEVKKREDLTQERKKWQEQINVMEQQLQESHNSSDEVTKLAAENVRLAAELLKCQSQAEKTLEVEKETITKQFIDELQIANAEREKLSAEVVDLQSKMKVMQSRIEDQRSSLDQAEKIRSDEIASIQAELNALRKEKAKLLEEVEKILFIGMKIVLLSFCRAFSFRINNNGHPLPAARRTISNMSNYTYNTQSDFSEIEDVQKLRSEIDKLNFSRSNISYRFNTSTDSKFVICVFATERKCTYYQERLTLLPNMD</sequence>
<proteinExistence type="predicted"/>
<dbReference type="STRING" id="29172.A0A0D8Y0H3"/>
<feature type="coiled-coil region" evidence="1">
    <location>
        <begin position="908"/>
        <end position="981"/>
    </location>
</feature>
<dbReference type="PANTHER" id="PTHR19327:SF0">
    <property type="entry name" value="GOLGIN SUBFAMILY A MEMBER 4"/>
    <property type="match status" value="1"/>
</dbReference>
<keyword evidence="4" id="KW-1185">Reference proteome</keyword>
<feature type="coiled-coil region" evidence="1">
    <location>
        <begin position="625"/>
        <end position="652"/>
    </location>
</feature>
<dbReference type="GO" id="GO:0048193">
    <property type="term" value="P:Golgi vesicle transport"/>
    <property type="evidence" value="ECO:0007669"/>
    <property type="project" value="TreeGrafter"/>
</dbReference>
<dbReference type="PANTHER" id="PTHR19327">
    <property type="entry name" value="GOLGIN"/>
    <property type="match status" value="1"/>
</dbReference>